<evidence type="ECO:0000313" key="3">
    <source>
        <dbReference type="EMBL" id="MBB3042498.1"/>
    </source>
</evidence>
<name>A0A7W4Z147_9ACTN</name>
<dbReference type="RefSeq" id="WP_183592458.1">
    <property type="nucleotide sequence ID" value="NZ_JACHWR010000002.1"/>
</dbReference>
<comment type="caution">
    <text evidence="3">The sequence shown here is derived from an EMBL/GenBank/DDBJ whole genome shotgun (WGS) entry which is preliminary data.</text>
</comment>
<feature type="region of interest" description="Disordered" evidence="1">
    <location>
        <begin position="420"/>
        <end position="442"/>
    </location>
</feature>
<dbReference type="Pfam" id="PF14280">
    <property type="entry name" value="DUF4365"/>
    <property type="match status" value="1"/>
</dbReference>
<protein>
    <recommendedName>
        <fullName evidence="2">DUF4365 domain-containing protein</fullName>
    </recommendedName>
</protein>
<feature type="domain" description="DUF4365" evidence="2">
    <location>
        <begin position="16"/>
        <end position="148"/>
    </location>
</feature>
<dbReference type="EMBL" id="JACHWR010000002">
    <property type="protein sequence ID" value="MBB3042498.1"/>
    <property type="molecule type" value="Genomic_DNA"/>
</dbReference>
<reference evidence="3 4" key="1">
    <citation type="submission" date="2020-08" db="EMBL/GenBank/DDBJ databases">
        <title>Sequencing the genomes of 1000 actinobacteria strains.</title>
        <authorList>
            <person name="Klenk H.-P."/>
        </authorList>
    </citation>
    <scope>NUCLEOTIDE SEQUENCE [LARGE SCALE GENOMIC DNA]</scope>
    <source>
        <strain evidence="3 4">DSM 105498</strain>
    </source>
</reference>
<accession>A0A7W4Z147</accession>
<dbReference type="Proteomes" id="UP000589626">
    <property type="component" value="Unassembled WGS sequence"/>
</dbReference>
<evidence type="ECO:0000256" key="1">
    <source>
        <dbReference type="SAM" id="MobiDB-lite"/>
    </source>
</evidence>
<dbReference type="InterPro" id="IPR025375">
    <property type="entry name" value="DUF4365"/>
</dbReference>
<gene>
    <name evidence="3" type="ORF">FHU40_002316</name>
</gene>
<keyword evidence="4" id="KW-1185">Reference proteome</keyword>
<proteinExistence type="predicted"/>
<evidence type="ECO:0000313" key="4">
    <source>
        <dbReference type="Proteomes" id="UP000589626"/>
    </source>
</evidence>
<evidence type="ECO:0000259" key="2">
    <source>
        <dbReference type="Pfam" id="PF14280"/>
    </source>
</evidence>
<dbReference type="AlphaFoldDB" id="A0A7W4Z147"/>
<organism evidence="3 4">
    <name type="scientific">Nocardioides soli</name>
    <dbReference type="NCBI Taxonomy" id="1036020"/>
    <lineage>
        <taxon>Bacteria</taxon>
        <taxon>Bacillati</taxon>
        <taxon>Actinomycetota</taxon>
        <taxon>Actinomycetes</taxon>
        <taxon>Propionibacteriales</taxon>
        <taxon>Nocardioidaceae</taxon>
        <taxon>Nocardioides</taxon>
    </lineage>
</organism>
<sequence length="442" mass="50195">MTLGKMIDDNTHKGDAGIALIHRRVSQMKQVWHERTIDPGIDGTIELRDPATGEMSNQHIFVQSKASDRFPGETDTKFHYICKERDVDYWMKAGHNPVILICSHPETGEAWWAHVQSWFSDPARRATLRVDFDKSTQRFDKDTTPRLFAVADPHGKAHTPVADHRAETLVSNLMPVEFPDSFFSATASTSSVGAIFAAQRDSPYPVRSDFVLSHGRIYAWDEIAGTGLVRSITSGSSRTPVGELAAGNGDERRLFVRLLGAALQHDLSETCRWNNDRRFLHYRPTDDLSERKTLSASGHPRIAFKGYYQRKDDPSRKQFYRHAALRYTFTEIGGEWFVQLRPDYFFTSDGYKESPFADEYLSKLKRRERNPAVLGETQLWAGILQGDVEPTLMNHDGQDRILTFGPLVTFEADRGIDDQDWLPPAGAEENPDQMALDFEDLE</sequence>